<evidence type="ECO:0000256" key="2">
    <source>
        <dbReference type="ARBA" id="ARBA00022475"/>
    </source>
</evidence>
<feature type="non-terminal residue" evidence="9">
    <location>
        <position position="102"/>
    </location>
</feature>
<dbReference type="InterPro" id="IPR036179">
    <property type="entry name" value="Ig-like_dom_sf"/>
</dbReference>
<name>A0A7K9CNA6_9PICI</name>
<dbReference type="GO" id="GO:0009617">
    <property type="term" value="P:response to bacterium"/>
    <property type="evidence" value="ECO:0007669"/>
    <property type="project" value="TreeGrafter"/>
</dbReference>
<dbReference type="AlphaFoldDB" id="A0A7K9CNA6"/>
<evidence type="ECO:0000259" key="8">
    <source>
        <dbReference type="PROSITE" id="PS50835"/>
    </source>
</evidence>
<comment type="caution">
    <text evidence="9">The sequence shown here is derived from an EMBL/GenBank/DDBJ whole genome shotgun (WGS) entry which is preliminary data.</text>
</comment>
<keyword evidence="7" id="KW-0325">Glycoprotein</keyword>
<keyword evidence="4" id="KW-0391">Immunity</keyword>
<dbReference type="GO" id="GO:0005886">
    <property type="term" value="C:plasma membrane"/>
    <property type="evidence" value="ECO:0007669"/>
    <property type="project" value="UniProtKB-SubCell"/>
</dbReference>
<dbReference type="SUPFAM" id="SSF48726">
    <property type="entry name" value="Immunoglobulin"/>
    <property type="match status" value="1"/>
</dbReference>
<evidence type="ECO:0000256" key="4">
    <source>
        <dbReference type="ARBA" id="ARBA00022859"/>
    </source>
</evidence>
<reference evidence="9 10" key="1">
    <citation type="submission" date="2019-09" db="EMBL/GenBank/DDBJ databases">
        <title>Bird 10,000 Genomes (B10K) Project - Family phase.</title>
        <authorList>
            <person name="Zhang G."/>
        </authorList>
    </citation>
    <scope>NUCLEOTIDE SEQUENCE [LARGE SCALE GENOMIC DNA]</scope>
    <source>
        <strain evidence="9">B10K-DU-001-24</strain>
        <tissue evidence="9">Muscle</tissue>
    </source>
</reference>
<dbReference type="OrthoDB" id="9631130at2759"/>
<evidence type="ECO:0000313" key="9">
    <source>
        <dbReference type="EMBL" id="NXG54036.1"/>
    </source>
</evidence>
<evidence type="ECO:0000256" key="6">
    <source>
        <dbReference type="ARBA" id="ARBA00023157"/>
    </source>
</evidence>
<dbReference type="Gene3D" id="2.60.40.10">
    <property type="entry name" value="Immunoglobulins"/>
    <property type="match status" value="1"/>
</dbReference>
<evidence type="ECO:0000256" key="7">
    <source>
        <dbReference type="ARBA" id="ARBA00023180"/>
    </source>
</evidence>
<evidence type="ECO:0000313" key="10">
    <source>
        <dbReference type="Proteomes" id="UP000574528"/>
    </source>
</evidence>
<organism evidence="9 10">
    <name type="scientific">Psilopogon haemacephalus</name>
    <name type="common">coppersmith barbet</name>
    <dbReference type="NCBI Taxonomy" id="2585815"/>
    <lineage>
        <taxon>Eukaryota</taxon>
        <taxon>Metazoa</taxon>
        <taxon>Chordata</taxon>
        <taxon>Craniata</taxon>
        <taxon>Vertebrata</taxon>
        <taxon>Euteleostomi</taxon>
        <taxon>Archelosauria</taxon>
        <taxon>Archosauria</taxon>
        <taxon>Dinosauria</taxon>
        <taxon>Saurischia</taxon>
        <taxon>Theropoda</taxon>
        <taxon>Coelurosauria</taxon>
        <taxon>Aves</taxon>
        <taxon>Neognathae</taxon>
        <taxon>Neoaves</taxon>
        <taxon>Telluraves</taxon>
        <taxon>Coraciimorphae</taxon>
        <taxon>Piciformes</taxon>
        <taxon>Megalaimidae</taxon>
        <taxon>Psilopogon</taxon>
    </lineage>
</organism>
<keyword evidence="10" id="KW-1185">Reference proteome</keyword>
<dbReference type="PANTHER" id="PTHR19433:SF111">
    <property type="entry name" value="T CELL RECEPTOR ALPHA VARIABLE 4"/>
    <property type="match status" value="1"/>
</dbReference>
<dbReference type="Proteomes" id="UP000574528">
    <property type="component" value="Unassembled WGS sequence"/>
</dbReference>
<evidence type="ECO:0000256" key="5">
    <source>
        <dbReference type="ARBA" id="ARBA00023136"/>
    </source>
</evidence>
<dbReference type="InterPro" id="IPR013106">
    <property type="entry name" value="Ig_V-set"/>
</dbReference>
<evidence type="ECO:0000256" key="1">
    <source>
        <dbReference type="ARBA" id="ARBA00004236"/>
    </source>
</evidence>
<dbReference type="InterPro" id="IPR007110">
    <property type="entry name" value="Ig-like_dom"/>
</dbReference>
<protein>
    <submittedName>
        <fullName evidence="9">TVAZ2 protein</fullName>
    </submittedName>
</protein>
<dbReference type="GO" id="GO:0002376">
    <property type="term" value="P:immune system process"/>
    <property type="evidence" value="ECO:0007669"/>
    <property type="project" value="UniProtKB-KW"/>
</dbReference>
<keyword evidence="6" id="KW-1015">Disulfide bond</keyword>
<dbReference type="InterPro" id="IPR052051">
    <property type="entry name" value="TCR_complex_component"/>
</dbReference>
<dbReference type="PROSITE" id="PS50835">
    <property type="entry name" value="IG_LIKE"/>
    <property type="match status" value="1"/>
</dbReference>
<keyword evidence="2" id="KW-1003">Cell membrane</keyword>
<sequence length="102" mass="11438">CSSTAAAGRAQLQQEPWIETTEGTGITLGCSHPAIRLFDFIVWYRQLPGRPPSYLVQTFKETQEMQSPAGRLSVSANRQSSSLRLYRPRRGDAGIYYCALDR</sequence>
<keyword evidence="5" id="KW-0472">Membrane</keyword>
<feature type="domain" description="Ig-like" evidence="8">
    <location>
        <begin position="22"/>
        <end position="102"/>
    </location>
</feature>
<keyword evidence="3" id="KW-0732">Signal</keyword>
<gene>
    <name evidence="9" type="primary">Trav262</name>
    <name evidence="9" type="ORF">PSIHAE_R10106</name>
</gene>
<accession>A0A7K9CNA6</accession>
<evidence type="ECO:0000256" key="3">
    <source>
        <dbReference type="ARBA" id="ARBA00022729"/>
    </source>
</evidence>
<feature type="non-terminal residue" evidence="9">
    <location>
        <position position="1"/>
    </location>
</feature>
<dbReference type="EMBL" id="VWZI01026594">
    <property type="protein sequence ID" value="NXG54036.1"/>
    <property type="molecule type" value="Genomic_DNA"/>
</dbReference>
<dbReference type="PANTHER" id="PTHR19433">
    <property type="entry name" value="T-CELL RECEPTOR ALPHA CHAIN V REGION-RELATED"/>
    <property type="match status" value="1"/>
</dbReference>
<proteinExistence type="predicted"/>
<comment type="subcellular location">
    <subcellularLocation>
        <location evidence="1">Cell membrane</location>
    </subcellularLocation>
</comment>
<dbReference type="InterPro" id="IPR013783">
    <property type="entry name" value="Ig-like_fold"/>
</dbReference>
<dbReference type="Pfam" id="PF07686">
    <property type="entry name" value="V-set"/>
    <property type="match status" value="1"/>
</dbReference>